<dbReference type="EMBL" id="BAABKB010000003">
    <property type="protein sequence ID" value="GAA5003006.1"/>
    <property type="molecule type" value="Genomic_DNA"/>
</dbReference>
<name>A0ABP9IPE2_9ACTN</name>
<keyword evidence="2" id="KW-1185">Reference proteome</keyword>
<gene>
    <name evidence="1" type="ORF">GCM10023335_18570</name>
</gene>
<accession>A0ABP9IPE2</accession>
<evidence type="ECO:0000313" key="1">
    <source>
        <dbReference type="EMBL" id="GAA5003006.1"/>
    </source>
</evidence>
<reference evidence="2" key="1">
    <citation type="journal article" date="2019" name="Int. J. Syst. Evol. Microbiol.">
        <title>The Global Catalogue of Microorganisms (GCM) 10K type strain sequencing project: providing services to taxonomists for standard genome sequencing and annotation.</title>
        <authorList>
            <consortium name="The Broad Institute Genomics Platform"/>
            <consortium name="The Broad Institute Genome Sequencing Center for Infectious Disease"/>
            <person name="Wu L."/>
            <person name="Ma J."/>
        </authorList>
    </citation>
    <scope>NUCLEOTIDE SEQUENCE [LARGE SCALE GENOMIC DNA]</scope>
    <source>
        <strain evidence="2">JCM 18409</strain>
    </source>
</reference>
<dbReference type="Proteomes" id="UP001501759">
    <property type="component" value="Unassembled WGS sequence"/>
</dbReference>
<sequence>MPPAICKTGARQGQLTGTVVFRGREDPAEQVFQRTFRRAAVGEVTVTMIGLRGGGRAP</sequence>
<protein>
    <submittedName>
        <fullName evidence="1">Uncharacterized protein</fullName>
    </submittedName>
</protein>
<organism evidence="1 2">
    <name type="scientific">Streptomyces siamensis</name>
    <dbReference type="NCBI Taxonomy" id="1274986"/>
    <lineage>
        <taxon>Bacteria</taxon>
        <taxon>Bacillati</taxon>
        <taxon>Actinomycetota</taxon>
        <taxon>Actinomycetes</taxon>
        <taxon>Kitasatosporales</taxon>
        <taxon>Streptomycetaceae</taxon>
        <taxon>Streptomyces</taxon>
    </lineage>
</organism>
<comment type="caution">
    <text evidence="1">The sequence shown here is derived from an EMBL/GenBank/DDBJ whole genome shotgun (WGS) entry which is preliminary data.</text>
</comment>
<evidence type="ECO:0000313" key="2">
    <source>
        <dbReference type="Proteomes" id="UP001501759"/>
    </source>
</evidence>
<proteinExistence type="predicted"/>